<dbReference type="OMA" id="XEYKLAL"/>
<proteinExistence type="predicted"/>
<gene>
    <name evidence="1" type="primary">LARS1</name>
</gene>
<organism evidence="1 2">
    <name type="scientific">Pygocentrus nattereri</name>
    <name type="common">Red-bellied piranha</name>
    <dbReference type="NCBI Taxonomy" id="42514"/>
    <lineage>
        <taxon>Eukaryota</taxon>
        <taxon>Metazoa</taxon>
        <taxon>Chordata</taxon>
        <taxon>Craniata</taxon>
        <taxon>Vertebrata</taxon>
        <taxon>Euteleostomi</taxon>
        <taxon>Actinopterygii</taxon>
        <taxon>Neopterygii</taxon>
        <taxon>Teleostei</taxon>
        <taxon>Ostariophysi</taxon>
        <taxon>Characiformes</taxon>
        <taxon>Characoidei</taxon>
        <taxon>Pygocentrus</taxon>
    </lineage>
</organism>
<dbReference type="PANTHER" id="PTHR33487">
    <property type="entry name" value="CILIA- AND FLAGELLA-ASSOCIATED PROTEIN 54"/>
    <property type="match status" value="1"/>
</dbReference>
<keyword evidence="2" id="KW-1185">Reference proteome</keyword>
<reference evidence="1" key="3">
    <citation type="submission" date="2025-09" db="UniProtKB">
        <authorList>
            <consortium name="Ensembl"/>
        </authorList>
    </citation>
    <scope>IDENTIFICATION</scope>
</reference>
<reference evidence="1" key="2">
    <citation type="submission" date="2025-08" db="UniProtKB">
        <authorList>
            <consortium name="Ensembl"/>
        </authorList>
    </citation>
    <scope>IDENTIFICATION</scope>
</reference>
<dbReference type="GeneTree" id="ENSGT00940000162970"/>
<dbReference type="Pfam" id="PF14858">
    <property type="entry name" value="CFAP54_N"/>
    <property type="match status" value="2"/>
</dbReference>
<dbReference type="InterPro" id="IPR027912">
    <property type="entry name" value="CFAP54"/>
</dbReference>
<name>A0A3B4D9J8_PYGNA</name>
<dbReference type="STRING" id="42514.ENSPNAP00000021022"/>
<sequence>KTNKKMTSLIWLCGDSSEMDPLPASYYGKLDKSNPVISSFEKDLKDNIFGLLTYSELNFVLGLTVMSMKLFDIWKKYEPRLPTPYFHERLLQIADFLFASKFHALQGECLCTFHLERERSKRPDPSGLQKLLEILTFLRIMMQAILPHESLCWLLYNGSLHIYNICRFLMSVSHAALEYLLWACVCLETSVPLLMPRFLPWRATLYCAVCECYYDGQAAVQAEVFARRALGKVSELGKLEELSGSPSSAETQRAFKEATIKLAVMVFKRSVYEPRKKPKGLFRPKQKSSLKEGHNIPWPRTLTEQILMELFEGNAAQFLAVLEGLWDSSCRPLHTGMSDEPEIQEVALELISAGISILSGIPLHPSMFFWKNQIPVESAVKFVKLLFRYEQWDAFRSLTDNLMAVLMTDSTCMPICFYMQDIQVDGDMVLDIVLFLWAKCKVVFQRAQARHYDQVHYLGKTENQDKVIIT</sequence>
<dbReference type="AlphaFoldDB" id="A0A3B4D9J8"/>
<evidence type="ECO:0000313" key="1">
    <source>
        <dbReference type="Ensembl" id="ENSPNAP00000021022.2"/>
    </source>
</evidence>
<dbReference type="Ensembl" id="ENSPNAT00000031988.2">
    <property type="protein sequence ID" value="ENSPNAP00000021022.2"/>
    <property type="gene ID" value="ENSPNAG00000028034.2"/>
</dbReference>
<evidence type="ECO:0000313" key="2">
    <source>
        <dbReference type="Proteomes" id="UP001501920"/>
    </source>
</evidence>
<accession>A0A3B4D9J8</accession>
<dbReference type="Proteomes" id="UP001501920">
    <property type="component" value="Chromosome 1"/>
</dbReference>
<reference evidence="1 2" key="1">
    <citation type="submission" date="2020-10" db="EMBL/GenBank/DDBJ databases">
        <title>Pygocentrus nattereri (red-bellied piranha) genome, fPygNat1, primary haplotype.</title>
        <authorList>
            <person name="Myers G."/>
            <person name="Meyer A."/>
            <person name="Karagic N."/>
            <person name="Pippel M."/>
            <person name="Winkler S."/>
            <person name="Tracey A."/>
            <person name="Wood J."/>
            <person name="Formenti G."/>
            <person name="Howe K."/>
            <person name="Fedrigo O."/>
            <person name="Jarvis E.D."/>
        </authorList>
    </citation>
    <scope>NUCLEOTIDE SEQUENCE [LARGE SCALE GENOMIC DNA]</scope>
</reference>
<protein>
    <recommendedName>
        <fullName evidence="3">Cilia and flagella associated protein 54</fullName>
    </recommendedName>
</protein>
<dbReference type="PANTHER" id="PTHR33487:SF1">
    <property type="entry name" value="CILIA- AND FLAGELLA-ASSOCIATED PROTEIN 54"/>
    <property type="match status" value="1"/>
</dbReference>
<evidence type="ECO:0008006" key="3">
    <source>
        <dbReference type="Google" id="ProtNLM"/>
    </source>
</evidence>
<dbReference type="GO" id="GO:0060271">
    <property type="term" value="P:cilium assembly"/>
    <property type="evidence" value="ECO:0007669"/>
    <property type="project" value="TreeGrafter"/>
</dbReference>